<evidence type="ECO:0000313" key="1">
    <source>
        <dbReference type="EMBL" id="KYM75348.1"/>
    </source>
</evidence>
<gene>
    <name evidence="1" type="ORF">ALC53_14256</name>
</gene>
<evidence type="ECO:0000313" key="2">
    <source>
        <dbReference type="Proteomes" id="UP000078540"/>
    </source>
</evidence>
<protein>
    <recommendedName>
        <fullName evidence="3">SWIM-type domain-containing protein</fullName>
    </recommendedName>
</protein>
<dbReference type="AlphaFoldDB" id="A0A195AT04"/>
<proteinExistence type="predicted"/>
<dbReference type="EMBL" id="KQ976746">
    <property type="protein sequence ID" value="KYM75348.1"/>
    <property type="molecule type" value="Genomic_DNA"/>
</dbReference>
<dbReference type="Proteomes" id="UP000078540">
    <property type="component" value="Unassembled WGS sequence"/>
</dbReference>
<organism evidence="1 2">
    <name type="scientific">Atta colombica</name>
    <dbReference type="NCBI Taxonomy" id="520822"/>
    <lineage>
        <taxon>Eukaryota</taxon>
        <taxon>Metazoa</taxon>
        <taxon>Ecdysozoa</taxon>
        <taxon>Arthropoda</taxon>
        <taxon>Hexapoda</taxon>
        <taxon>Insecta</taxon>
        <taxon>Pterygota</taxon>
        <taxon>Neoptera</taxon>
        <taxon>Endopterygota</taxon>
        <taxon>Hymenoptera</taxon>
        <taxon>Apocrita</taxon>
        <taxon>Aculeata</taxon>
        <taxon>Formicoidea</taxon>
        <taxon>Formicidae</taxon>
        <taxon>Myrmicinae</taxon>
        <taxon>Atta</taxon>
    </lineage>
</organism>
<sequence length="110" mass="11647">MHATSIKRDENGVVSCTGDVVLRRQVPPPPSSLPPPSSTLKAILRSGGNYARTMAYVLSVARGDAPPGSSRGCSTNGTLNFRACRTPHGTHCKHILQALCNRTNNVIPPS</sequence>
<keyword evidence="2" id="KW-1185">Reference proteome</keyword>
<reference evidence="1 2" key="1">
    <citation type="submission" date="2015-09" db="EMBL/GenBank/DDBJ databases">
        <title>Atta colombica WGS genome.</title>
        <authorList>
            <person name="Nygaard S."/>
            <person name="Hu H."/>
            <person name="Boomsma J."/>
            <person name="Zhang G."/>
        </authorList>
    </citation>
    <scope>NUCLEOTIDE SEQUENCE [LARGE SCALE GENOMIC DNA]</scope>
    <source>
        <strain evidence="1">Treedump-2</strain>
        <tissue evidence="1">Whole body</tissue>
    </source>
</reference>
<name>A0A195AT04_9HYME</name>
<accession>A0A195AT04</accession>
<evidence type="ECO:0008006" key="3">
    <source>
        <dbReference type="Google" id="ProtNLM"/>
    </source>
</evidence>